<dbReference type="NCBIfam" id="TIGR01256">
    <property type="entry name" value="modA"/>
    <property type="match status" value="1"/>
</dbReference>
<dbReference type="CDD" id="cd13539">
    <property type="entry name" value="PBP2_AvModA"/>
    <property type="match status" value="1"/>
</dbReference>
<gene>
    <name evidence="8" type="primary">modA</name>
    <name evidence="8" type="ORF">AW10_02961</name>
</gene>
<dbReference type="PANTHER" id="PTHR30632:SF14">
    <property type="entry name" value="TUNGSTATE_MOLYBDATE_CHROMATE-BINDING PROTEIN MODA"/>
    <property type="match status" value="1"/>
</dbReference>
<protein>
    <submittedName>
        <fullName evidence="8">Molybdate-binding periplasmic protein</fullName>
    </submittedName>
</protein>
<dbReference type="PANTHER" id="PTHR30632">
    <property type="entry name" value="MOLYBDATE-BINDING PERIPLASMIC PROTEIN"/>
    <property type="match status" value="1"/>
</dbReference>
<feature type="binding site" evidence="6">
    <location>
        <position position="58"/>
    </location>
    <ligand>
        <name>molybdate</name>
        <dbReference type="ChEBI" id="CHEBI:36264"/>
    </ligand>
</feature>
<name>A0A011QIE4_9PROT</name>
<dbReference type="InterPro" id="IPR005950">
    <property type="entry name" value="ModA"/>
</dbReference>
<evidence type="ECO:0000256" key="1">
    <source>
        <dbReference type="ARBA" id="ARBA00009175"/>
    </source>
</evidence>
<dbReference type="GO" id="GO:0046872">
    <property type="term" value="F:metal ion binding"/>
    <property type="evidence" value="ECO:0007669"/>
    <property type="project" value="UniProtKB-KW"/>
</dbReference>
<comment type="caution">
    <text evidence="8">The sequence shown here is derived from an EMBL/GenBank/DDBJ whole genome shotgun (WGS) entry which is preliminary data.</text>
</comment>
<dbReference type="FunFam" id="3.40.190.10:FF:000035">
    <property type="entry name" value="Molybdate ABC transporter substrate-binding protein"/>
    <property type="match status" value="1"/>
</dbReference>
<evidence type="ECO:0000256" key="4">
    <source>
        <dbReference type="ARBA" id="ARBA00022729"/>
    </source>
</evidence>
<dbReference type="Gene3D" id="3.40.190.10">
    <property type="entry name" value="Periplasmic binding protein-like II"/>
    <property type="match status" value="2"/>
</dbReference>
<evidence type="ECO:0000256" key="5">
    <source>
        <dbReference type="ARBA" id="ARBA00062515"/>
    </source>
</evidence>
<evidence type="ECO:0000313" key="9">
    <source>
        <dbReference type="Proteomes" id="UP000021816"/>
    </source>
</evidence>
<evidence type="ECO:0000313" key="8">
    <source>
        <dbReference type="EMBL" id="EXI78609.1"/>
    </source>
</evidence>
<keyword evidence="3 6" id="KW-0479">Metal-binding</keyword>
<dbReference type="EMBL" id="JEMX01000067">
    <property type="protein sequence ID" value="EXI78609.1"/>
    <property type="molecule type" value="Genomic_DNA"/>
</dbReference>
<reference evidence="8 9" key="1">
    <citation type="submission" date="2014-02" db="EMBL/GenBank/DDBJ databases">
        <title>Expanding our view of genomic diversity in Candidatus Accumulibacter clades.</title>
        <authorList>
            <person name="Skennerton C.T."/>
            <person name="Barr J.J."/>
            <person name="Slater F.R."/>
            <person name="Bond P.L."/>
            <person name="Tyson G.W."/>
        </authorList>
    </citation>
    <scope>NUCLEOTIDE SEQUENCE [LARGE SCALE GENOMIC DNA]</scope>
    <source>
        <strain evidence="9">BA-92</strain>
    </source>
</reference>
<evidence type="ECO:0000256" key="6">
    <source>
        <dbReference type="PIRSR" id="PIRSR004846-1"/>
    </source>
</evidence>
<evidence type="ECO:0000256" key="7">
    <source>
        <dbReference type="SAM" id="SignalP"/>
    </source>
</evidence>
<dbReference type="Pfam" id="PF13531">
    <property type="entry name" value="SBP_bac_11"/>
    <property type="match status" value="1"/>
</dbReference>
<dbReference type="AlphaFoldDB" id="A0A011QIE4"/>
<dbReference type="InterPro" id="IPR050682">
    <property type="entry name" value="ModA/WtpA"/>
</dbReference>
<keyword evidence="2 6" id="KW-0500">Molybdenum</keyword>
<accession>A0A011QIE4</accession>
<dbReference type="STRING" id="1454003.AW10_02961"/>
<dbReference type="GO" id="GO:0030973">
    <property type="term" value="F:molybdate ion binding"/>
    <property type="evidence" value="ECO:0007669"/>
    <property type="project" value="InterPro"/>
</dbReference>
<dbReference type="SUPFAM" id="SSF53850">
    <property type="entry name" value="Periplasmic binding protein-like II"/>
    <property type="match status" value="1"/>
</dbReference>
<dbReference type="InterPro" id="IPR044084">
    <property type="entry name" value="AvModA-like_subst-bd"/>
</dbReference>
<dbReference type="Proteomes" id="UP000021816">
    <property type="component" value="Unassembled WGS sequence"/>
</dbReference>
<feature type="signal peptide" evidence="7">
    <location>
        <begin position="1"/>
        <end position="21"/>
    </location>
</feature>
<sequence length="258" mass="27820">MRFLLFFLLSVFASIASVANAQPTRVAAASDLQFALGEIVARYEHESGKKVVVSFGSSGNFARQIPQGAPFDLFLSADEAYIFRLAGHGLLRDQGQLYAIGRLALLAPHGSPLQVDSELRDLTAAISDGRLQRLAIANPQHAPYGRAARAALERAGLWSALQGKLVLGENVAQAAQFALSGSAQGGIVAWSLVKAPELARHGVAALLPESWHPPLRQRMALTRDASEDARRFYDYLQQAPARALFERYGFALPASGNQ</sequence>
<proteinExistence type="inferred from homology"/>
<feature type="chain" id="PRO_5001462150" evidence="7">
    <location>
        <begin position="22"/>
        <end position="258"/>
    </location>
</feature>
<dbReference type="GO" id="GO:1901359">
    <property type="term" value="F:tungstate binding"/>
    <property type="evidence" value="ECO:0007669"/>
    <property type="project" value="UniProtKB-ARBA"/>
</dbReference>
<comment type="similarity">
    <text evidence="1">Belongs to the bacterial solute-binding protein ModA family.</text>
</comment>
<dbReference type="PIRSF" id="PIRSF004846">
    <property type="entry name" value="ModA"/>
    <property type="match status" value="1"/>
</dbReference>
<feature type="binding site" evidence="6">
    <location>
        <position position="171"/>
    </location>
    <ligand>
        <name>molybdate</name>
        <dbReference type="ChEBI" id="CHEBI:36264"/>
    </ligand>
</feature>
<keyword evidence="4 7" id="KW-0732">Signal</keyword>
<dbReference type="PATRIC" id="fig|1454003.3.peg.3024"/>
<evidence type="ECO:0000256" key="2">
    <source>
        <dbReference type="ARBA" id="ARBA00022505"/>
    </source>
</evidence>
<evidence type="ECO:0000256" key="3">
    <source>
        <dbReference type="ARBA" id="ARBA00022723"/>
    </source>
</evidence>
<dbReference type="GO" id="GO:0015689">
    <property type="term" value="P:molybdate ion transport"/>
    <property type="evidence" value="ECO:0007669"/>
    <property type="project" value="InterPro"/>
</dbReference>
<comment type="subunit">
    <text evidence="5">The complex is composed of two ATP-binding proteins (ModC), two transmembrane proteins (ModB) and a solute-binding protein (ModA).</text>
</comment>
<organism evidence="8 9">
    <name type="scientific">Candidatus Accumulibacter appositus</name>
    <dbReference type="NCBI Taxonomy" id="1454003"/>
    <lineage>
        <taxon>Bacteria</taxon>
        <taxon>Pseudomonadati</taxon>
        <taxon>Pseudomonadota</taxon>
        <taxon>Betaproteobacteria</taxon>
        <taxon>Candidatus Accumulibacter</taxon>
    </lineage>
</organism>